<sequence length="245" mass="28751">MKNIISYSLYGDDSMYIYGAIQNSLSVKYFYPEWVGRFYVSSNVAKDVVEELIKNGSEVVIVNECENNLSMLWRFRVFSDEDVECAMIRDADSRLSKREVGAVNEWLDSGKDFHIMRDHPNHQARIMGGMWGAKVNALRNIDELLILAKDYLKDEYGGDQYFLAKYVYPLTIDNACIHVSSNKFERKGKHFPTTRKDNLFVGLVFDEFNNPKKEQIEMLIKYEQDHFFRMVFNLKLFIKIKLKMI</sequence>
<protein>
    <submittedName>
        <fullName evidence="1">Uncharacterized protein</fullName>
    </submittedName>
</protein>
<keyword evidence="2" id="KW-1185">Reference proteome</keyword>
<dbReference type="OrthoDB" id="7278101at2"/>
<reference evidence="1 2" key="1">
    <citation type="journal article" date="2000" name="Mar. Ecol. Prog. Ser.">
        <title>Phylogenetic characterization of endosymbionts in three hydrothermal vent mussels: influence on host distributions.</title>
        <authorList>
            <person name="Fujiwara Y."/>
            <person name="Takai K."/>
            <person name="Uematsu K."/>
            <person name="Tsuchida S."/>
            <person name="Hunt J.C."/>
            <person name="Hashimoto J."/>
        </authorList>
    </citation>
    <scope>NUCLEOTIDE SEQUENCE [LARGE SCALE GENOMIC DNA]</scope>
    <source>
        <strain evidence="1 2">Myojin Knoll</strain>
    </source>
</reference>
<name>A0A0N7KBD3_9GAMM</name>
<proteinExistence type="predicted"/>
<dbReference type="EMBL" id="AP013042">
    <property type="protein sequence ID" value="BAS67695.1"/>
    <property type="molecule type" value="Genomic_DNA"/>
</dbReference>
<reference evidence="1 2" key="2">
    <citation type="journal article" date="2016" name="ISME J.">
        <title>Heterogeneous composition of key metabolic gene clusters in a vent mussel symbiont population.</title>
        <authorList>
            <person name="Ikuta T."/>
            <person name="Takaki Y."/>
            <person name="Nagai Y."/>
            <person name="Shimamura S."/>
            <person name="Tsuda M."/>
            <person name="Kawagucci S."/>
            <person name="Aoki Y."/>
            <person name="Inoue K."/>
            <person name="Teruya M."/>
            <person name="Satou K."/>
            <person name="Teruya K."/>
            <person name="Shimoji M."/>
            <person name="Tamotsu H."/>
            <person name="Hirano T."/>
            <person name="Maruyama T."/>
            <person name="Yoshida T."/>
        </authorList>
    </citation>
    <scope>NUCLEOTIDE SEQUENCE [LARGE SCALE GENOMIC DNA]</scope>
    <source>
        <strain evidence="1 2">Myojin Knoll</strain>
    </source>
</reference>
<dbReference type="Proteomes" id="UP000067399">
    <property type="component" value="Chromosome"/>
</dbReference>
<dbReference type="STRING" id="1303921.BSEPE_0699"/>
<dbReference type="AlphaFoldDB" id="A0A0N7KBD3"/>
<dbReference type="KEGG" id="ebh:BSEPE_0699"/>
<organism evidence="1 2">
    <name type="scientific">endosymbiont of Bathymodiolus septemdierum str. Myojin knoll</name>
    <dbReference type="NCBI Taxonomy" id="1303921"/>
    <lineage>
        <taxon>Bacteria</taxon>
        <taxon>Pseudomonadati</taxon>
        <taxon>Pseudomonadota</taxon>
        <taxon>Gammaproteobacteria</taxon>
        <taxon>sulfur-oxidizing symbionts</taxon>
    </lineage>
</organism>
<gene>
    <name evidence="1" type="ORF">BSEPE_0699</name>
</gene>
<evidence type="ECO:0000313" key="2">
    <source>
        <dbReference type="Proteomes" id="UP000067399"/>
    </source>
</evidence>
<dbReference type="RefSeq" id="WP_157059382.1">
    <property type="nucleotide sequence ID" value="NZ_AP013042.1"/>
</dbReference>
<accession>A0A0N7KBD3</accession>
<evidence type="ECO:0000313" key="1">
    <source>
        <dbReference type="EMBL" id="BAS67695.1"/>
    </source>
</evidence>